<evidence type="ECO:0000256" key="5">
    <source>
        <dbReference type="HAMAP-Rule" id="MF_00821"/>
    </source>
</evidence>
<dbReference type="PRINTS" id="PR01594">
    <property type="entry name" value="SECBCHAPRONE"/>
</dbReference>
<evidence type="ECO:0000313" key="6">
    <source>
        <dbReference type="EMBL" id="MEY1662931.1"/>
    </source>
</evidence>
<dbReference type="PANTHER" id="PTHR36918">
    <property type="match status" value="1"/>
</dbReference>
<dbReference type="InterPro" id="IPR003708">
    <property type="entry name" value="SecB"/>
</dbReference>
<comment type="similarity">
    <text evidence="1 5">Belongs to the SecB family.</text>
</comment>
<comment type="function">
    <text evidence="5">One of the proteins required for the normal export of preproteins out of the cell cytoplasm. It is a molecular chaperone that binds to a subset of precursor proteins, maintaining them in a translocation-competent state. It also specifically binds to its receptor SecA.</text>
</comment>
<gene>
    <name evidence="5 6" type="primary">secB</name>
    <name evidence="6" type="ORF">AB5I84_12290</name>
</gene>
<dbReference type="Proteomes" id="UP001562065">
    <property type="component" value="Unassembled WGS sequence"/>
</dbReference>
<keyword evidence="2 5" id="KW-0813">Transport</keyword>
<evidence type="ECO:0000256" key="2">
    <source>
        <dbReference type="ARBA" id="ARBA00022448"/>
    </source>
</evidence>
<name>A0ABV4AJE6_9GAMM</name>
<comment type="subcellular location">
    <subcellularLocation>
        <location evidence="5">Cytoplasm</location>
    </subcellularLocation>
</comment>
<dbReference type="SUPFAM" id="SSF54611">
    <property type="entry name" value="SecB-like"/>
    <property type="match status" value="1"/>
</dbReference>
<keyword evidence="5" id="KW-0963">Cytoplasm</keyword>
<accession>A0ABV4AJE6</accession>
<dbReference type="Gene3D" id="3.10.420.10">
    <property type="entry name" value="SecB-like"/>
    <property type="match status" value="1"/>
</dbReference>
<organism evidence="6 7">
    <name type="scientific">Isoalcanivorax beigongshangi</name>
    <dbReference type="NCBI Taxonomy" id="3238810"/>
    <lineage>
        <taxon>Bacteria</taxon>
        <taxon>Pseudomonadati</taxon>
        <taxon>Pseudomonadota</taxon>
        <taxon>Gammaproteobacteria</taxon>
        <taxon>Oceanospirillales</taxon>
        <taxon>Alcanivoracaceae</taxon>
        <taxon>Isoalcanivorax</taxon>
    </lineage>
</organism>
<evidence type="ECO:0000256" key="3">
    <source>
        <dbReference type="ARBA" id="ARBA00022927"/>
    </source>
</evidence>
<evidence type="ECO:0000256" key="1">
    <source>
        <dbReference type="ARBA" id="ARBA00009990"/>
    </source>
</evidence>
<dbReference type="Pfam" id="PF02556">
    <property type="entry name" value="SecB"/>
    <property type="match status" value="1"/>
</dbReference>
<comment type="caution">
    <text evidence="6">The sequence shown here is derived from an EMBL/GenBank/DDBJ whole genome shotgun (WGS) entry which is preliminary data.</text>
</comment>
<comment type="subunit">
    <text evidence="5">Homotetramer, a dimer of dimers. One homotetramer interacts with 1 SecA dimer.</text>
</comment>
<dbReference type="NCBIfam" id="NF004393">
    <property type="entry name" value="PRK05751.1-4"/>
    <property type="match status" value="1"/>
</dbReference>
<keyword evidence="3 5" id="KW-0653">Protein transport</keyword>
<evidence type="ECO:0000313" key="7">
    <source>
        <dbReference type="Proteomes" id="UP001562065"/>
    </source>
</evidence>
<dbReference type="NCBIfam" id="TIGR00809">
    <property type="entry name" value="secB"/>
    <property type="match status" value="1"/>
</dbReference>
<dbReference type="EMBL" id="JBGCUO010000002">
    <property type="protein sequence ID" value="MEY1662931.1"/>
    <property type="molecule type" value="Genomic_DNA"/>
</dbReference>
<reference evidence="6 7" key="1">
    <citation type="submission" date="2024-07" db="EMBL/GenBank/DDBJ databases">
        <authorList>
            <person name="Ren Q."/>
        </authorList>
    </citation>
    <scope>NUCLEOTIDE SEQUENCE [LARGE SCALE GENOMIC DNA]</scope>
    <source>
        <strain evidence="6 7">REN37</strain>
    </source>
</reference>
<proteinExistence type="inferred from homology"/>
<evidence type="ECO:0000256" key="4">
    <source>
        <dbReference type="ARBA" id="ARBA00023010"/>
    </source>
</evidence>
<dbReference type="PANTHER" id="PTHR36918:SF1">
    <property type="entry name" value="PROTEIN-EXPORT PROTEIN SECB"/>
    <property type="match status" value="1"/>
</dbReference>
<dbReference type="HAMAP" id="MF_00821">
    <property type="entry name" value="SecB"/>
    <property type="match status" value="1"/>
</dbReference>
<sequence length="154" mass="16985">MSETPERAFHLQRFYVKDLSYEVPGAPEVFLTPVQPRVNLQLNTEARALGDSGSDFEVVLSVTVTAENEDGKVLYLAEVVQAGIFTLVGFEGEERDHLLGAYCPNLLFPYAREAVSDLVNRGSFPQLLLQPINFDALYADARARQADGAEAPTH</sequence>
<keyword evidence="5" id="KW-0143">Chaperone</keyword>
<protein>
    <recommendedName>
        <fullName evidence="5">Protein-export protein SecB</fullName>
    </recommendedName>
</protein>
<keyword evidence="4 5" id="KW-0811">Translocation</keyword>
<dbReference type="InterPro" id="IPR035958">
    <property type="entry name" value="SecB-like_sf"/>
</dbReference>
<keyword evidence="7" id="KW-1185">Reference proteome</keyword>
<dbReference type="RefSeq" id="WP_369456201.1">
    <property type="nucleotide sequence ID" value="NZ_JBGCUO010000002.1"/>
</dbReference>